<reference evidence="3" key="1">
    <citation type="submission" date="2016-10" db="EMBL/GenBank/DDBJ databases">
        <authorList>
            <person name="Varghese N."/>
            <person name="Submissions S."/>
        </authorList>
    </citation>
    <scope>NUCLEOTIDE SEQUENCE [LARGE SCALE GENOMIC DNA]</scope>
    <source>
        <strain evidence="3">DSM 18887</strain>
    </source>
</reference>
<gene>
    <name evidence="2" type="ORF">SAMN03080615_03940</name>
</gene>
<feature type="transmembrane region" description="Helical" evidence="1">
    <location>
        <begin position="184"/>
        <end position="201"/>
    </location>
</feature>
<keyword evidence="3" id="KW-1185">Reference proteome</keyword>
<protein>
    <submittedName>
        <fullName evidence="2">Uncharacterized protein</fullName>
    </submittedName>
</protein>
<evidence type="ECO:0000256" key="1">
    <source>
        <dbReference type="SAM" id="Phobius"/>
    </source>
</evidence>
<keyword evidence="1" id="KW-0812">Transmembrane</keyword>
<feature type="transmembrane region" description="Helical" evidence="1">
    <location>
        <begin position="41"/>
        <end position="61"/>
    </location>
</feature>
<accession>A0A1H9LGC8</accession>
<feature type="transmembrane region" description="Helical" evidence="1">
    <location>
        <begin position="126"/>
        <end position="147"/>
    </location>
</feature>
<keyword evidence="1" id="KW-1133">Transmembrane helix</keyword>
<dbReference type="Proteomes" id="UP000198749">
    <property type="component" value="Unassembled WGS sequence"/>
</dbReference>
<proteinExistence type="predicted"/>
<keyword evidence="1" id="KW-0472">Membrane</keyword>
<dbReference type="EMBL" id="FOGB01000017">
    <property type="protein sequence ID" value="SER10552.1"/>
    <property type="molecule type" value="Genomic_DNA"/>
</dbReference>
<dbReference type="RefSeq" id="WP_091361649.1">
    <property type="nucleotide sequence ID" value="NZ_AP025284.1"/>
</dbReference>
<dbReference type="OrthoDB" id="6199484at2"/>
<evidence type="ECO:0000313" key="3">
    <source>
        <dbReference type="Proteomes" id="UP000198749"/>
    </source>
</evidence>
<dbReference type="STRING" id="355243.SAMN03080615_03940"/>
<feature type="transmembrane region" description="Helical" evidence="1">
    <location>
        <begin position="154"/>
        <end position="172"/>
    </location>
</feature>
<organism evidence="2 3">
    <name type="scientific">Amphritea atlantica</name>
    <dbReference type="NCBI Taxonomy" id="355243"/>
    <lineage>
        <taxon>Bacteria</taxon>
        <taxon>Pseudomonadati</taxon>
        <taxon>Pseudomonadota</taxon>
        <taxon>Gammaproteobacteria</taxon>
        <taxon>Oceanospirillales</taxon>
        <taxon>Oceanospirillaceae</taxon>
        <taxon>Amphritea</taxon>
    </lineage>
</organism>
<sequence length="220" mass="23741">MLTLTLVALIISSMASALLLKRAAQPLVDDQPKATLQAASLSLAFIGVAALADLLTTQLVASSGMDLQTFQRLLSNLAYYAAIPLLASAMLVSARNNHWSRPAWGRWLIGLFALFELLRRMEHGEIYTQMVAVAVSAAMLASAFMTGEKQLRSITLLAAINMAVALMLTGPGNLVVNPLADSSYLYPLLLAAALPLCAMSIKQMIRFNSEQTSDKFKKQV</sequence>
<name>A0A1H9LGC8_9GAMM</name>
<dbReference type="AlphaFoldDB" id="A0A1H9LGC8"/>
<feature type="transmembrane region" description="Helical" evidence="1">
    <location>
        <begin position="73"/>
        <end position="94"/>
    </location>
</feature>
<evidence type="ECO:0000313" key="2">
    <source>
        <dbReference type="EMBL" id="SER10552.1"/>
    </source>
</evidence>